<name>A0A504YBA4_FASGI</name>
<protein>
    <submittedName>
        <fullName evidence="2">Uncharacterized protein</fullName>
    </submittedName>
</protein>
<evidence type="ECO:0000313" key="2">
    <source>
        <dbReference type="EMBL" id="TPP57826.1"/>
    </source>
</evidence>
<proteinExistence type="predicted"/>
<dbReference type="OrthoDB" id="10259024at2759"/>
<evidence type="ECO:0000313" key="3">
    <source>
        <dbReference type="Proteomes" id="UP000316759"/>
    </source>
</evidence>
<reference evidence="2 3" key="1">
    <citation type="submission" date="2019-04" db="EMBL/GenBank/DDBJ databases">
        <title>Annotation for the trematode Fasciola gigantica.</title>
        <authorList>
            <person name="Choi Y.-J."/>
        </authorList>
    </citation>
    <scope>NUCLEOTIDE SEQUENCE [LARGE SCALE GENOMIC DNA]</scope>
    <source>
        <strain evidence="2">Uganda_cow_1</strain>
    </source>
</reference>
<comment type="caution">
    <text evidence="2">The sequence shown here is derived from an EMBL/GenBank/DDBJ whole genome shotgun (WGS) entry which is preliminary data.</text>
</comment>
<dbReference type="EMBL" id="SUNJ01012696">
    <property type="protein sequence ID" value="TPP57826.1"/>
    <property type="molecule type" value="Genomic_DNA"/>
</dbReference>
<keyword evidence="3" id="KW-1185">Reference proteome</keyword>
<dbReference type="Proteomes" id="UP000316759">
    <property type="component" value="Unassembled WGS sequence"/>
</dbReference>
<sequence length="112" mass="12298">YGPAGKCCIQGPDPSPDSAAGFTSLREYERHLVSRHLKQQTATTVYSNGPVKALADPAISPPSSRWSVYNSVVNLPAVLNDPTYRQLTVRLLVSVHRKIHHSFPLFLQMAGN</sequence>
<feature type="non-terminal residue" evidence="2">
    <location>
        <position position="1"/>
    </location>
</feature>
<feature type="region of interest" description="Disordered" evidence="1">
    <location>
        <begin position="1"/>
        <end position="21"/>
    </location>
</feature>
<dbReference type="AlphaFoldDB" id="A0A504YBA4"/>
<evidence type="ECO:0000256" key="1">
    <source>
        <dbReference type="SAM" id="MobiDB-lite"/>
    </source>
</evidence>
<accession>A0A504YBA4</accession>
<gene>
    <name evidence="2" type="ORF">FGIG_05568</name>
</gene>
<organism evidence="2 3">
    <name type="scientific">Fasciola gigantica</name>
    <name type="common">Giant liver fluke</name>
    <dbReference type="NCBI Taxonomy" id="46835"/>
    <lineage>
        <taxon>Eukaryota</taxon>
        <taxon>Metazoa</taxon>
        <taxon>Spiralia</taxon>
        <taxon>Lophotrochozoa</taxon>
        <taxon>Platyhelminthes</taxon>
        <taxon>Trematoda</taxon>
        <taxon>Digenea</taxon>
        <taxon>Plagiorchiida</taxon>
        <taxon>Echinostomata</taxon>
        <taxon>Echinostomatoidea</taxon>
        <taxon>Fasciolidae</taxon>
        <taxon>Fasciola</taxon>
    </lineage>
</organism>